<dbReference type="CDD" id="cd03230">
    <property type="entry name" value="ABC_DR_subfamily_A"/>
    <property type="match status" value="1"/>
</dbReference>
<evidence type="ECO:0000256" key="2">
    <source>
        <dbReference type="ARBA" id="ARBA00022741"/>
    </source>
</evidence>
<dbReference type="Gene3D" id="3.40.50.300">
    <property type="entry name" value="P-loop containing nucleotide triphosphate hydrolases"/>
    <property type="match status" value="1"/>
</dbReference>
<dbReference type="SUPFAM" id="SSF52540">
    <property type="entry name" value="P-loop containing nucleoside triphosphate hydrolases"/>
    <property type="match status" value="1"/>
</dbReference>
<dbReference type="Proteomes" id="UP000316639">
    <property type="component" value="Unassembled WGS sequence"/>
</dbReference>
<keyword evidence="3 5" id="KW-0067">ATP-binding</keyword>
<dbReference type="GO" id="GO:0016887">
    <property type="term" value="F:ATP hydrolysis activity"/>
    <property type="evidence" value="ECO:0007669"/>
    <property type="project" value="InterPro"/>
</dbReference>
<evidence type="ECO:0000256" key="3">
    <source>
        <dbReference type="ARBA" id="ARBA00022840"/>
    </source>
</evidence>
<keyword evidence="1" id="KW-0813">Transport</keyword>
<name>A0A563EM14_9PSEU</name>
<dbReference type="EMBL" id="VOBR01000021">
    <property type="protein sequence ID" value="TWP48316.1"/>
    <property type="molecule type" value="Genomic_DNA"/>
</dbReference>
<dbReference type="AlphaFoldDB" id="A0A563EM14"/>
<dbReference type="PANTHER" id="PTHR42939">
    <property type="entry name" value="ABC TRANSPORTER ATP-BINDING PROTEIN ALBC-RELATED"/>
    <property type="match status" value="1"/>
</dbReference>
<dbReference type="OrthoDB" id="9804819at2"/>
<organism evidence="5 6">
    <name type="scientific">Lentzea tibetensis</name>
    <dbReference type="NCBI Taxonomy" id="2591470"/>
    <lineage>
        <taxon>Bacteria</taxon>
        <taxon>Bacillati</taxon>
        <taxon>Actinomycetota</taxon>
        <taxon>Actinomycetes</taxon>
        <taxon>Pseudonocardiales</taxon>
        <taxon>Pseudonocardiaceae</taxon>
        <taxon>Lentzea</taxon>
    </lineage>
</organism>
<evidence type="ECO:0000313" key="6">
    <source>
        <dbReference type="Proteomes" id="UP000316639"/>
    </source>
</evidence>
<protein>
    <submittedName>
        <fullName evidence="5">ABC transporter ATP-binding protein</fullName>
    </submittedName>
</protein>
<keyword evidence="2" id="KW-0547">Nucleotide-binding</keyword>
<evidence type="ECO:0000313" key="5">
    <source>
        <dbReference type="EMBL" id="TWP48316.1"/>
    </source>
</evidence>
<feature type="domain" description="ABC transporter" evidence="4">
    <location>
        <begin position="3"/>
        <end position="212"/>
    </location>
</feature>
<dbReference type="GO" id="GO:0005524">
    <property type="term" value="F:ATP binding"/>
    <property type="evidence" value="ECO:0007669"/>
    <property type="project" value="UniProtKB-KW"/>
</dbReference>
<dbReference type="InterPro" id="IPR003439">
    <property type="entry name" value="ABC_transporter-like_ATP-bd"/>
</dbReference>
<gene>
    <name evidence="5" type="ORF">FKR81_28940</name>
</gene>
<dbReference type="InterPro" id="IPR027417">
    <property type="entry name" value="P-loop_NTPase"/>
</dbReference>
<evidence type="ECO:0000259" key="4">
    <source>
        <dbReference type="PROSITE" id="PS50893"/>
    </source>
</evidence>
<dbReference type="InterPro" id="IPR003593">
    <property type="entry name" value="AAA+_ATPase"/>
</dbReference>
<dbReference type="PANTHER" id="PTHR42939:SF1">
    <property type="entry name" value="ABC TRANSPORTER ATP-BINDING PROTEIN ALBC-RELATED"/>
    <property type="match status" value="1"/>
</dbReference>
<accession>A0A563EM14</accession>
<sequence>MTVRVAGVSKRVLRNCTFELPGGGVTALVGANGAGKTTLLNVLAGHLTADSGHVAVAGRVAFVAQDKPMYKGFTPLDVLRFGGHMNKVWDEYKAHSWLHRYKVPLKRRCGELSAGQRAHVAFALALGSRPDVLLLDEPLSELDPLARRRVVRDLLAEVADTGMTLLYSTHVVAELGGVADRLLLLSNGKLIVDGDTDELLGQHVEITGPAADQPPVRGDVVLARHYDRQSTFLVRCQGEAVAEEPWSARPVTLEELVVAHLEAVA</sequence>
<dbReference type="SMART" id="SM00382">
    <property type="entry name" value="AAA"/>
    <property type="match status" value="1"/>
</dbReference>
<dbReference type="RefSeq" id="WP_146356511.1">
    <property type="nucleotide sequence ID" value="NZ_VOBR01000021.1"/>
</dbReference>
<reference evidence="5 6" key="1">
    <citation type="submission" date="2019-07" db="EMBL/GenBank/DDBJ databases">
        <title>Lentzea xizangensis sp. nov., isolated from Qinghai-Tibetan Plateau Soils.</title>
        <authorList>
            <person name="Huang J."/>
        </authorList>
    </citation>
    <scope>NUCLEOTIDE SEQUENCE [LARGE SCALE GENOMIC DNA]</scope>
    <source>
        <strain evidence="5 6">FXJ1.1311</strain>
    </source>
</reference>
<keyword evidence="6" id="KW-1185">Reference proteome</keyword>
<comment type="caution">
    <text evidence="5">The sequence shown here is derived from an EMBL/GenBank/DDBJ whole genome shotgun (WGS) entry which is preliminary data.</text>
</comment>
<dbReference type="Pfam" id="PF00005">
    <property type="entry name" value="ABC_tran"/>
    <property type="match status" value="1"/>
</dbReference>
<proteinExistence type="predicted"/>
<dbReference type="InterPro" id="IPR051782">
    <property type="entry name" value="ABC_Transporter_VariousFunc"/>
</dbReference>
<evidence type="ECO:0000256" key="1">
    <source>
        <dbReference type="ARBA" id="ARBA00022448"/>
    </source>
</evidence>
<dbReference type="PROSITE" id="PS50893">
    <property type="entry name" value="ABC_TRANSPORTER_2"/>
    <property type="match status" value="1"/>
</dbReference>